<organism evidence="2 3">
    <name type="scientific">Providencia manganoxydans</name>
    <dbReference type="NCBI Taxonomy" id="2923283"/>
    <lineage>
        <taxon>Bacteria</taxon>
        <taxon>Pseudomonadati</taxon>
        <taxon>Pseudomonadota</taxon>
        <taxon>Gammaproteobacteria</taxon>
        <taxon>Enterobacterales</taxon>
        <taxon>Morganellaceae</taxon>
        <taxon>Providencia</taxon>
    </lineage>
</organism>
<keyword evidence="3" id="KW-1185">Reference proteome</keyword>
<evidence type="ECO:0000313" key="3">
    <source>
        <dbReference type="Proteomes" id="UP000596157"/>
    </source>
</evidence>
<accession>A0ABX7AB22</accession>
<dbReference type="EMBL" id="CP067099">
    <property type="protein sequence ID" value="QQO61117.1"/>
    <property type="molecule type" value="Genomic_DNA"/>
</dbReference>
<evidence type="ECO:0000313" key="2">
    <source>
        <dbReference type="EMBL" id="QQO61117.1"/>
    </source>
</evidence>
<keyword evidence="1" id="KW-0472">Membrane</keyword>
<dbReference type="Proteomes" id="UP000596157">
    <property type="component" value="Chromosome"/>
</dbReference>
<sequence>MMNCTHKDSLSQFELIKNTKNAIRARKYAHPDEINLLWKNSSKASWLQIMLIACVGSFLLILLIS</sequence>
<feature type="transmembrane region" description="Helical" evidence="1">
    <location>
        <begin position="45"/>
        <end position="64"/>
    </location>
</feature>
<protein>
    <submittedName>
        <fullName evidence="2">3-oxoacyl-ACP synthase</fullName>
    </submittedName>
</protein>
<evidence type="ECO:0000256" key="1">
    <source>
        <dbReference type="SAM" id="Phobius"/>
    </source>
</evidence>
<name>A0ABX7AB22_9GAMM</name>
<gene>
    <name evidence="2" type="ORF">JI723_12525</name>
</gene>
<keyword evidence="1" id="KW-1133">Transmembrane helix</keyword>
<reference evidence="3" key="1">
    <citation type="submission" date="2021-01" db="EMBL/GenBank/DDBJ databases">
        <title>Providencia vermicola LLDRA6, a soil-borne Mn(II)-oxidizing bacterium, exploits a strategy of superoxide production coupled to hydrogen peroxide consumption to generate Mn oxides, as revealed by transcriptional up-regulation of genes for phenylacetic acid catabolism.</title>
        <authorList>
            <person name="Chen S."/>
            <person name="Ding Z."/>
            <person name="Chen J."/>
            <person name="Luo J."/>
            <person name="Ruan X."/>
            <person name="Li Z."/>
            <person name="Liao F."/>
            <person name="He J."/>
            <person name="Li D."/>
        </authorList>
    </citation>
    <scope>NUCLEOTIDE SEQUENCE [LARGE SCALE GENOMIC DNA]</scope>
    <source>
        <strain evidence="3">LLDRA6</strain>
    </source>
</reference>
<keyword evidence="1" id="KW-0812">Transmembrane</keyword>
<proteinExistence type="predicted"/>